<comment type="caution">
    <text evidence="2">The sequence shown here is derived from an EMBL/GenBank/DDBJ whole genome shotgun (WGS) entry which is preliminary data.</text>
</comment>
<keyword evidence="1" id="KW-0732">Signal</keyword>
<evidence type="ECO:0000313" key="2">
    <source>
        <dbReference type="EMBL" id="ROQ92190.1"/>
    </source>
</evidence>
<organism evidence="2 3">
    <name type="scientific">Desulfosoma caldarium</name>
    <dbReference type="NCBI Taxonomy" id="610254"/>
    <lineage>
        <taxon>Bacteria</taxon>
        <taxon>Pseudomonadati</taxon>
        <taxon>Thermodesulfobacteriota</taxon>
        <taxon>Syntrophobacteria</taxon>
        <taxon>Syntrophobacterales</taxon>
        <taxon>Syntrophobacteraceae</taxon>
        <taxon>Desulfosoma</taxon>
    </lineage>
</organism>
<dbReference type="EMBL" id="RJVA01000012">
    <property type="protein sequence ID" value="ROQ92190.1"/>
    <property type="molecule type" value="Genomic_DNA"/>
</dbReference>
<evidence type="ECO:0000256" key="1">
    <source>
        <dbReference type="SAM" id="SignalP"/>
    </source>
</evidence>
<dbReference type="AlphaFoldDB" id="A0A3N1UTY4"/>
<protein>
    <submittedName>
        <fullName evidence="2">Putative secreted protein with PEP-CTERM sorting signal</fullName>
    </submittedName>
</protein>
<dbReference type="OrthoDB" id="8565897at2"/>
<sequence length="270" mass="29492">MRGRILFVIIAIWGCWVAPALAVPTLQVGVSDGNGGYVDYTTMGPDEETAFTTGTSIVVGGVLANNENKDSSLWLGGKYEKGPDWTDINEQLPNAFDSHGAILIASVPDSSYNLELIKENFTIYIYIDNSTKSTTAFHYSENSYFPNVHYPVKDDVADFLYFDIGNFSAKEPVPDFTKPEEGNALGEIKHITFTFGTLKFAWVHFDVMAIQTDERGNSQIVSTIASTLMNNPGSHDVTYHVPEPGTLLLLGSGLIGSGLAGRVLGRRRKV</sequence>
<keyword evidence="3" id="KW-1185">Reference proteome</keyword>
<name>A0A3N1UTY4_9BACT</name>
<reference evidence="2 3" key="1">
    <citation type="submission" date="2018-11" db="EMBL/GenBank/DDBJ databases">
        <title>Genomic Encyclopedia of Type Strains, Phase IV (KMG-IV): sequencing the most valuable type-strain genomes for metagenomic binning, comparative biology and taxonomic classification.</title>
        <authorList>
            <person name="Goeker M."/>
        </authorList>
    </citation>
    <scope>NUCLEOTIDE SEQUENCE [LARGE SCALE GENOMIC DNA]</scope>
    <source>
        <strain evidence="2 3">DSM 22027</strain>
    </source>
</reference>
<dbReference type="Proteomes" id="UP000276223">
    <property type="component" value="Unassembled WGS sequence"/>
</dbReference>
<evidence type="ECO:0000313" key="3">
    <source>
        <dbReference type="Proteomes" id="UP000276223"/>
    </source>
</evidence>
<accession>A0A3N1UTY4</accession>
<proteinExistence type="predicted"/>
<feature type="signal peptide" evidence="1">
    <location>
        <begin position="1"/>
        <end position="22"/>
    </location>
</feature>
<dbReference type="NCBIfam" id="NF038141">
    <property type="entry name" value="choice_anch_N"/>
    <property type="match status" value="1"/>
</dbReference>
<feature type="chain" id="PRO_5017951663" evidence="1">
    <location>
        <begin position="23"/>
        <end position="270"/>
    </location>
</feature>
<dbReference type="RefSeq" id="WP_123290352.1">
    <property type="nucleotide sequence ID" value="NZ_RJVA01000012.1"/>
</dbReference>
<gene>
    <name evidence="2" type="ORF">EDC27_1884</name>
</gene>